<dbReference type="InterPro" id="IPR036388">
    <property type="entry name" value="WH-like_DNA-bd_sf"/>
</dbReference>
<dbReference type="InterPro" id="IPR013561">
    <property type="entry name" value="FilR1_middle_dom"/>
</dbReference>
<protein>
    <submittedName>
        <fullName evidence="3">Helix-turn-helix transcriptional regulator</fullName>
    </submittedName>
</protein>
<dbReference type="RefSeq" id="WP_340603801.1">
    <property type="nucleotide sequence ID" value="NZ_JBBMXV010000003.1"/>
</dbReference>
<sequence>MPSPDERVRFLATSPNRVSLLAELEEGPRQPAELVDRLSLSRSAVQRNLRELTERGWVRRDDGGYVSTVGGRLVLGAYEGLTDTVGLVEEYGENLEALAEAGLELSPAVLEGATVVTATDSDPHAPLRHYTDRVLETDSTRFQGIVPVVSPLFNEAHKTLLDRGIEGEIVLDSTALAASKEEYDAAFDDALATDELSLYAHGDSFSFGLTIIGDRVFLGAYEGGQFVACFEWVDPEVREAALSTYESHREAAREVDTAVLSS</sequence>
<dbReference type="Gene3D" id="1.10.10.10">
    <property type="entry name" value="Winged helix-like DNA-binding domain superfamily/Winged helix DNA-binding domain"/>
    <property type="match status" value="1"/>
</dbReference>
<dbReference type="CDD" id="cd00090">
    <property type="entry name" value="HTH_ARSR"/>
    <property type="match status" value="1"/>
</dbReference>
<dbReference type="InterPro" id="IPR036390">
    <property type="entry name" value="WH_DNA-bd_sf"/>
</dbReference>
<feature type="domain" description="HVO-A0261-like N-terminal" evidence="2">
    <location>
        <begin position="6"/>
        <end position="86"/>
    </location>
</feature>
<dbReference type="InterPro" id="IPR057527">
    <property type="entry name" value="HVO_A0261-like_N"/>
</dbReference>
<dbReference type="AlphaFoldDB" id="A0ABD5V1C2"/>
<dbReference type="InterPro" id="IPR011991">
    <property type="entry name" value="ArsR-like_HTH"/>
</dbReference>
<reference evidence="3 4" key="1">
    <citation type="journal article" date="2019" name="Int. J. Syst. Evol. Microbiol.">
        <title>The Global Catalogue of Microorganisms (GCM) 10K type strain sequencing project: providing services to taxonomists for standard genome sequencing and annotation.</title>
        <authorList>
            <consortium name="The Broad Institute Genomics Platform"/>
            <consortium name="The Broad Institute Genome Sequencing Center for Infectious Disease"/>
            <person name="Wu L."/>
            <person name="Ma J."/>
        </authorList>
    </citation>
    <scope>NUCLEOTIDE SEQUENCE [LARGE SCALE GENOMIC DNA]</scope>
    <source>
        <strain evidence="3 4">CGMCC 1.3240</strain>
    </source>
</reference>
<dbReference type="SUPFAM" id="SSF46785">
    <property type="entry name" value="Winged helix' DNA-binding domain"/>
    <property type="match status" value="1"/>
</dbReference>
<evidence type="ECO:0000259" key="1">
    <source>
        <dbReference type="Pfam" id="PF08350"/>
    </source>
</evidence>
<dbReference type="EMBL" id="JBHSXQ010000003">
    <property type="protein sequence ID" value="MFC6905277.1"/>
    <property type="molecule type" value="Genomic_DNA"/>
</dbReference>
<proteinExistence type="predicted"/>
<dbReference type="Proteomes" id="UP001596312">
    <property type="component" value="Unassembled WGS sequence"/>
</dbReference>
<keyword evidence="4" id="KW-1185">Reference proteome</keyword>
<evidence type="ECO:0000313" key="3">
    <source>
        <dbReference type="EMBL" id="MFC6905277.1"/>
    </source>
</evidence>
<organism evidence="3 4">
    <name type="scientific">Halalkalicoccus tibetensis</name>
    <dbReference type="NCBI Taxonomy" id="175632"/>
    <lineage>
        <taxon>Archaea</taxon>
        <taxon>Methanobacteriati</taxon>
        <taxon>Methanobacteriota</taxon>
        <taxon>Stenosarchaea group</taxon>
        <taxon>Halobacteria</taxon>
        <taxon>Halobacteriales</taxon>
        <taxon>Halococcaceae</taxon>
        <taxon>Halalkalicoccus</taxon>
    </lineage>
</organism>
<dbReference type="Pfam" id="PF08350">
    <property type="entry name" value="FilR1_middle"/>
    <property type="match status" value="1"/>
</dbReference>
<gene>
    <name evidence="3" type="ORF">ACFQGH_08735</name>
</gene>
<feature type="domain" description="Methanogenesis regulatory protein FilR1 middle" evidence="1">
    <location>
        <begin position="123"/>
        <end position="250"/>
    </location>
</feature>
<evidence type="ECO:0000313" key="4">
    <source>
        <dbReference type="Proteomes" id="UP001596312"/>
    </source>
</evidence>
<comment type="caution">
    <text evidence="3">The sequence shown here is derived from an EMBL/GenBank/DDBJ whole genome shotgun (WGS) entry which is preliminary data.</text>
</comment>
<evidence type="ECO:0000259" key="2">
    <source>
        <dbReference type="Pfam" id="PF25213"/>
    </source>
</evidence>
<accession>A0ABD5V1C2</accession>
<name>A0ABD5V1C2_9EURY</name>
<dbReference type="Pfam" id="PF25213">
    <property type="entry name" value="HVO_A0261_N"/>
    <property type="match status" value="1"/>
</dbReference>